<evidence type="ECO:0000313" key="44">
    <source>
        <dbReference type="Proteomes" id="UP000034758"/>
    </source>
</evidence>
<evidence type="ECO:0000313" key="46">
    <source>
        <dbReference type="Proteomes" id="UP000034842"/>
    </source>
</evidence>
<dbReference type="AlphaFoldDB" id="A0A0F8LRC3"/>
<dbReference type="RefSeq" id="WP_048037568.1">
    <property type="nucleotide sequence ID" value="NZ_JBLVWA010000100.1"/>
</dbReference>
<name>A0A0F8LRC3_METMZ</name>
<dbReference type="EMBL" id="JJPP01000114">
    <property type="protein sequence ID" value="KKG78115.1"/>
    <property type="molecule type" value="Genomic_DNA"/>
</dbReference>
<dbReference type="Proteomes" id="UP000034188">
    <property type="component" value="Unassembled WGS sequence"/>
</dbReference>
<dbReference type="Proteomes" id="UP000034937">
    <property type="component" value="Unassembled WGS sequence"/>
</dbReference>
<dbReference type="Proteomes" id="UP000034021">
    <property type="component" value="Unassembled WGS sequence"/>
</dbReference>
<dbReference type="EMBL" id="JJPK01000115">
    <property type="protein sequence ID" value="KKG58614.1"/>
    <property type="molecule type" value="Genomic_DNA"/>
</dbReference>
<evidence type="ECO:0000313" key="30">
    <source>
        <dbReference type="Proteomes" id="UP000033885"/>
    </source>
</evidence>
<dbReference type="EMBL" id="JJRB01000086">
    <property type="protein sequence ID" value="KKI03104.1"/>
    <property type="molecule type" value="Genomic_DNA"/>
</dbReference>
<dbReference type="EMBL" id="JJPJ01000156">
    <property type="protein sequence ID" value="KKG57126.1"/>
    <property type="molecule type" value="Genomic_DNA"/>
</dbReference>
<evidence type="ECO:0000313" key="45">
    <source>
        <dbReference type="Proteomes" id="UP000034817"/>
    </source>
</evidence>
<dbReference type="Proteomes" id="UP000033814">
    <property type="component" value="Unassembled WGS sequence"/>
</dbReference>
<evidence type="ECO:0000313" key="39">
    <source>
        <dbReference type="Proteomes" id="UP000034468"/>
    </source>
</evidence>
<evidence type="ECO:0000313" key="7">
    <source>
        <dbReference type="EMBL" id="KKG78115.1"/>
    </source>
</evidence>
<evidence type="ECO:0000313" key="17">
    <source>
        <dbReference type="EMBL" id="KKH69869.1"/>
    </source>
</evidence>
<evidence type="ECO:0000313" key="21">
    <source>
        <dbReference type="EMBL" id="KKH82406.1"/>
    </source>
</evidence>
<evidence type="ECO:0000313" key="40">
    <source>
        <dbReference type="Proteomes" id="UP000034547"/>
    </source>
</evidence>
<evidence type="ECO:0000313" key="38">
    <source>
        <dbReference type="Proteomes" id="UP000034279"/>
    </source>
</evidence>
<dbReference type="EMBL" id="JJQV01000093">
    <property type="protein sequence ID" value="KKH82406.1"/>
    <property type="molecule type" value="Genomic_DNA"/>
</dbReference>
<gene>
    <name evidence="3" type="ORF">DU31_17955</name>
    <name evidence="4" type="ORF">DU33_14395</name>
    <name evidence="6" type="ORF">DU45_01780</name>
    <name evidence="12" type="ORF">DU50_03415</name>
    <name evidence="11" type="ORF">DU54_00170</name>
    <name evidence="7" type="ORF">DU55_00055</name>
    <name evidence="10" type="ORF">DU56_16340</name>
    <name evidence="5" type="ORF">DU64_00505</name>
    <name evidence="9" type="ORF">DU66_18895</name>
    <name evidence="8" type="ORF">DU68_16685</name>
    <name evidence="17" type="ORF">DU73_06070</name>
    <name evidence="15" type="ORF">DU75_00155</name>
    <name evidence="14" type="ORF">DU76_00030</name>
    <name evidence="18" type="ORF">DU77_19685</name>
    <name evidence="20" type="ORF">DU78_18905</name>
    <name evidence="24" type="ORF">DU79_06300</name>
    <name evidence="25" type="ORF">DU81_00030</name>
    <name evidence="21" type="ORF">DU82_00030</name>
    <name evidence="26" type="ORF">DU83_12905</name>
    <name evidence="23" type="ORF">DU84_00050</name>
    <name evidence="13" type="ORF">DU85_01725</name>
    <name evidence="19" type="ORF">DU86_19835</name>
    <name evidence="16" type="ORF">DU87_06655</name>
    <name evidence="22" type="ORF">DU88_19270</name>
</gene>
<evidence type="ECO:0000313" key="15">
    <source>
        <dbReference type="EMBL" id="KKH62175.1"/>
    </source>
</evidence>
<dbReference type="Proteomes" id="UP000034468">
    <property type="component" value="Unassembled WGS sequence"/>
</dbReference>
<dbReference type="Proteomes" id="UP000034758">
    <property type="component" value="Unassembled WGS sequence"/>
</dbReference>
<evidence type="ECO:0000313" key="25">
    <source>
        <dbReference type="EMBL" id="KKI02326.1"/>
    </source>
</evidence>
<dbReference type="EMBL" id="JJQR01000051">
    <property type="protein sequence ID" value="KKH76892.1"/>
    <property type="molecule type" value="Genomic_DNA"/>
</dbReference>
<dbReference type="PATRIC" id="fig|2209.42.peg.3184"/>
<dbReference type="Proteomes" id="UP000034842">
    <property type="component" value="Unassembled WGS sequence"/>
</dbReference>
<dbReference type="EMBL" id="JJOR01000122">
    <property type="protein sequence ID" value="KKG01774.1"/>
    <property type="molecule type" value="Genomic_DNA"/>
</dbReference>
<dbReference type="Proteomes" id="UP000034142">
    <property type="component" value="Unassembled WGS sequence"/>
</dbReference>
<evidence type="ECO:0000313" key="48">
    <source>
        <dbReference type="Proteomes" id="UP000034925"/>
    </source>
</evidence>
<evidence type="ECO:0000313" key="29">
    <source>
        <dbReference type="Proteomes" id="UP000033864"/>
    </source>
</evidence>
<dbReference type="Proteomes" id="UP000033864">
    <property type="component" value="Unassembled WGS sequence"/>
</dbReference>
<evidence type="ECO:0000313" key="42">
    <source>
        <dbReference type="Proteomes" id="UP000034668"/>
    </source>
</evidence>
<evidence type="ECO:0000313" key="10">
    <source>
        <dbReference type="EMBL" id="KKH04077.1"/>
    </source>
</evidence>
<keyword evidence="2" id="KW-1133">Transmembrane helix</keyword>
<dbReference type="EMBL" id="JJPW01000005">
    <property type="protein sequence ID" value="KKH04077.1"/>
    <property type="molecule type" value="Genomic_DNA"/>
</dbReference>
<comment type="caution">
    <text evidence="8">The sequence shown here is derived from an EMBL/GenBank/DDBJ whole genome shotgun (WGS) entry which is preliminary data.</text>
</comment>
<evidence type="ECO:0000313" key="34">
    <source>
        <dbReference type="Proteomes" id="UP000034142"/>
    </source>
</evidence>
<evidence type="ECO:0000313" key="28">
    <source>
        <dbReference type="Proteomes" id="UP000033835"/>
    </source>
</evidence>
<evidence type="ECO:0000313" key="24">
    <source>
        <dbReference type="EMBL" id="KKH98153.1"/>
    </source>
</evidence>
<evidence type="ECO:0000313" key="19">
    <source>
        <dbReference type="EMBL" id="KKH76892.1"/>
    </source>
</evidence>
<evidence type="ECO:0000313" key="37">
    <source>
        <dbReference type="Proteomes" id="UP000034253"/>
    </source>
</evidence>
<accession>A0A0F8LRC3</accession>
<evidence type="ECO:0000313" key="31">
    <source>
        <dbReference type="Proteomes" id="UP000033933"/>
    </source>
</evidence>
<evidence type="ECO:0000313" key="9">
    <source>
        <dbReference type="EMBL" id="KKH03260.1"/>
    </source>
</evidence>
<dbReference type="EMBL" id="JJQO01000242">
    <property type="protein sequence ID" value="KKH62175.1"/>
    <property type="molecule type" value="Genomic_DNA"/>
</dbReference>
<evidence type="ECO:0000313" key="6">
    <source>
        <dbReference type="EMBL" id="KKG58614.1"/>
    </source>
</evidence>
<evidence type="ECO:0000313" key="12">
    <source>
        <dbReference type="EMBL" id="KKH39438.1"/>
    </source>
</evidence>
<evidence type="ECO:0000256" key="2">
    <source>
        <dbReference type="SAM" id="Phobius"/>
    </source>
</evidence>
<organism evidence="8 28">
    <name type="scientific">Methanosarcina mazei</name>
    <name type="common">Methanosarcina frisia</name>
    <dbReference type="NCBI Taxonomy" id="2209"/>
    <lineage>
        <taxon>Archaea</taxon>
        <taxon>Methanobacteriati</taxon>
        <taxon>Methanobacteriota</taxon>
        <taxon>Stenosarchaea group</taxon>
        <taxon>Methanomicrobia</taxon>
        <taxon>Methanosarcinales</taxon>
        <taxon>Methanosarcinaceae</taxon>
        <taxon>Methanosarcina</taxon>
    </lineage>
</organism>
<dbReference type="Proteomes" id="UP000034040">
    <property type="component" value="Unassembled WGS sequence"/>
</dbReference>
<dbReference type="EMBL" id="JJQT01000077">
    <property type="protein sequence ID" value="KKH80276.1"/>
    <property type="molecule type" value="Genomic_DNA"/>
</dbReference>
<dbReference type="EMBL" id="JJRA01000105">
    <property type="protein sequence ID" value="KKI02326.1"/>
    <property type="molecule type" value="Genomic_DNA"/>
</dbReference>
<dbReference type="Proteomes" id="UP000034547">
    <property type="component" value="Unassembled WGS sequence"/>
</dbReference>
<dbReference type="Proteomes" id="UP000034872">
    <property type="component" value="Unassembled WGS sequence"/>
</dbReference>
<evidence type="ECO:0000313" key="4">
    <source>
        <dbReference type="EMBL" id="KKG55213.1"/>
    </source>
</evidence>
<dbReference type="Proteomes" id="UP000034279">
    <property type="component" value="Unassembled WGS sequence"/>
</dbReference>
<dbReference type="EMBL" id="JJQP01000040">
    <property type="protein sequence ID" value="KKH69869.1"/>
    <property type="molecule type" value="Genomic_DNA"/>
</dbReference>
<evidence type="ECO:0000313" key="36">
    <source>
        <dbReference type="Proteomes" id="UP000034232"/>
    </source>
</evidence>
<evidence type="ECO:0000313" key="47">
    <source>
        <dbReference type="Proteomes" id="UP000034872"/>
    </source>
</evidence>
<evidence type="ECO:0000313" key="16">
    <source>
        <dbReference type="EMBL" id="KKH67486.1"/>
    </source>
</evidence>
<evidence type="ECO:0000313" key="27">
    <source>
        <dbReference type="Proteomes" id="UP000033814"/>
    </source>
</evidence>
<evidence type="ECO:0000313" key="8">
    <source>
        <dbReference type="EMBL" id="KKG95880.1"/>
    </source>
</evidence>
<dbReference type="Proteomes" id="UP000034692">
    <property type="component" value="Unassembled WGS sequence"/>
</dbReference>
<evidence type="ECO:0000313" key="20">
    <source>
        <dbReference type="EMBL" id="KKH80276.1"/>
    </source>
</evidence>
<feature type="transmembrane region" description="Helical" evidence="2">
    <location>
        <begin position="75"/>
        <end position="97"/>
    </location>
</feature>
<feature type="region of interest" description="Disordered" evidence="1">
    <location>
        <begin position="1"/>
        <end position="20"/>
    </location>
</feature>
<dbReference type="Proteomes" id="UP000034253">
    <property type="component" value="Unassembled WGS sequence"/>
</dbReference>
<keyword evidence="2" id="KW-0812">Transmembrane</keyword>
<evidence type="ECO:0000313" key="18">
    <source>
        <dbReference type="EMBL" id="KKH72247.1"/>
    </source>
</evidence>
<dbReference type="EMBL" id="JJQM01000105">
    <property type="protein sequence ID" value="KKH54031.1"/>
    <property type="molecule type" value="Genomic_DNA"/>
</dbReference>
<dbReference type="EMBL" id="JJQJ01000184">
    <property type="protein sequence ID" value="KKH45180.1"/>
    <property type="molecule type" value="Genomic_DNA"/>
</dbReference>
<dbReference type="Proteomes" id="UP000033933">
    <property type="component" value="Unassembled WGS sequence"/>
</dbReference>
<evidence type="ECO:0000313" key="49">
    <source>
        <dbReference type="Proteomes" id="UP000034937"/>
    </source>
</evidence>
<feature type="transmembrane region" description="Helical" evidence="2">
    <location>
        <begin position="125"/>
        <end position="148"/>
    </location>
</feature>
<dbReference type="EMBL" id="JJQQ01000069">
    <property type="protein sequence ID" value="KKH67486.1"/>
    <property type="molecule type" value="Genomic_DNA"/>
</dbReference>
<evidence type="ECO:0000313" key="13">
    <source>
        <dbReference type="EMBL" id="KKH45180.1"/>
    </source>
</evidence>
<dbReference type="Proteomes" id="UP000033835">
    <property type="component" value="Unassembled WGS sequence"/>
</dbReference>
<evidence type="ECO:0000313" key="41">
    <source>
        <dbReference type="Proteomes" id="UP000034566"/>
    </source>
</evidence>
<dbReference type="EMBL" id="JJQZ01000076">
    <property type="protein sequence ID" value="KKH96303.1"/>
    <property type="molecule type" value="Genomic_DNA"/>
</dbReference>
<evidence type="ECO:0000313" key="26">
    <source>
        <dbReference type="EMBL" id="KKI03104.1"/>
    </source>
</evidence>
<dbReference type="EMBL" id="JJQH01000110">
    <property type="protein sequence ID" value="KKH39438.1"/>
    <property type="molecule type" value="Genomic_DNA"/>
</dbReference>
<dbReference type="EMBL" id="JJQW01000018">
    <property type="protein sequence ID" value="KKH90687.1"/>
    <property type="molecule type" value="Genomic_DNA"/>
</dbReference>
<protein>
    <submittedName>
        <fullName evidence="8">Uncharacterized protein</fullName>
    </submittedName>
</protein>
<proteinExistence type="predicted"/>
<evidence type="ECO:0000313" key="14">
    <source>
        <dbReference type="EMBL" id="KKH54031.1"/>
    </source>
</evidence>
<dbReference type="EMBL" id="JJQG01000145">
    <property type="protein sequence ID" value="KKH35048.1"/>
    <property type="molecule type" value="Genomic_DNA"/>
</dbReference>
<dbReference type="EMBL" id="JJPV01000134">
    <property type="protein sequence ID" value="KKG95880.1"/>
    <property type="molecule type" value="Genomic_DNA"/>
</dbReference>
<evidence type="ECO:0000256" key="1">
    <source>
        <dbReference type="SAM" id="MobiDB-lite"/>
    </source>
</evidence>
<evidence type="ECO:0000313" key="35">
    <source>
        <dbReference type="Proteomes" id="UP000034188"/>
    </source>
</evidence>
<evidence type="ECO:0000313" key="3">
    <source>
        <dbReference type="EMBL" id="KKG01774.1"/>
    </source>
</evidence>
<evidence type="ECO:0000313" key="5">
    <source>
        <dbReference type="EMBL" id="KKG57126.1"/>
    </source>
</evidence>
<dbReference type="EMBL" id="JJPI01000059">
    <property type="protein sequence ID" value="KKG55213.1"/>
    <property type="molecule type" value="Genomic_DNA"/>
</dbReference>
<evidence type="ECO:0000313" key="11">
    <source>
        <dbReference type="EMBL" id="KKH35048.1"/>
    </source>
</evidence>
<dbReference type="EMBL" id="JJQX01000048">
    <property type="protein sequence ID" value="KKH98153.1"/>
    <property type="molecule type" value="Genomic_DNA"/>
</dbReference>
<feature type="compositionally biased region" description="Acidic residues" evidence="1">
    <location>
        <begin position="1"/>
        <end position="15"/>
    </location>
</feature>
<dbReference type="Proteomes" id="UP000034232">
    <property type="component" value="Unassembled WGS sequence"/>
</dbReference>
<evidence type="ECO:0000313" key="23">
    <source>
        <dbReference type="EMBL" id="KKH96303.1"/>
    </source>
</evidence>
<sequence length="163" mass="18625">MNGEEAESETDEEIPVETAEPNPFWKQNAEKLVGESISSVEDSAKQFIAITGLLQGIYFHAITFSDIREEVTYSVLIYVAPLLLWLLSLIFAMLVLFRKKYSININSSRNSKETFERIATEKYRFIRISGVFLILSFVALIIAVLHYLGVVTYQTFIDLRAVF</sequence>
<dbReference type="Proteomes" id="UP000034668">
    <property type="component" value="Unassembled WGS sequence"/>
</dbReference>
<evidence type="ECO:0000313" key="43">
    <source>
        <dbReference type="Proteomes" id="UP000034692"/>
    </source>
</evidence>
<dbReference type="EMBL" id="JJPU01000004">
    <property type="protein sequence ID" value="KKH03260.1"/>
    <property type="molecule type" value="Genomic_DNA"/>
</dbReference>
<keyword evidence="2" id="KW-0472">Membrane</keyword>
<dbReference type="Proteomes" id="UP000034925">
    <property type="component" value="Unassembled WGS sequence"/>
</dbReference>
<evidence type="ECO:0000313" key="22">
    <source>
        <dbReference type="EMBL" id="KKH90687.1"/>
    </source>
</evidence>
<dbReference type="Proteomes" id="UP000033885">
    <property type="component" value="Unassembled WGS sequence"/>
</dbReference>
<reference evidence="27 28" key="1">
    <citation type="journal article" date="2015" name="ISME J.">
        <title>Genomic and phenotypic differentiation among Methanosarcina mazei populations from Columbia River sediment.</title>
        <authorList>
            <person name="Youngblut N.D."/>
            <person name="Wirth J.S."/>
            <person name="Henriksen J.R."/>
            <person name="Smith M."/>
            <person name="Simon H."/>
            <person name="Metcalf W.W."/>
            <person name="Whitaker R.J."/>
        </authorList>
    </citation>
    <scope>NUCLEOTIDE SEQUENCE [LARGE SCALE GENOMIC DNA]</scope>
    <source>
        <strain evidence="11 44">1.H.A.1A.1</strain>
        <strain evidence="12 32">1.H.A.1A.3</strain>
        <strain evidence="13 29">1.H.A.1A.6</strain>
        <strain evidence="14 36">1.H.A.2.3</strain>
        <strain evidence="15 43">1.H.A.2.7</strain>
        <strain evidence="17">1.H.A.2.8</strain>
        <strain evidence="16 31">1.H.M.0.1</strain>
        <strain evidence="19 48">1.H.M.1A.1</strain>
        <strain evidence="18 33">1.H.M.1A.2</strain>
        <strain evidence="20 46">1.H.M.1A.3</strain>
        <strain evidence="21 27">1.H.M.2.2</strain>
        <strain evidence="22 49">1.H.M.2.3</strain>
        <strain evidence="24 42">1.H.M.2.4</strain>
        <strain evidence="23 47">1.H.T.2.1</strain>
        <strain evidence="25 30">1.H.T.2.3</strain>
        <strain evidence="26 40">1.H.T.2.5</strain>
        <strain evidence="3 34">2.F.A.2.3</strain>
        <strain evidence="4 35">3.F.T.1A.1</strain>
        <strain evidence="5 38">3.F.T.1A.2</strain>
        <strain evidence="6 41">3.F.T.1A.4</strain>
        <strain evidence="7 45">3.H.A.2.4</strain>
        <strain evidence="9 39">3.H.M.1B.1</strain>
        <strain evidence="8 28">3.H.M.1B.2</strain>
        <strain evidence="10 37">3.H.M.1B.5</strain>
    </source>
</reference>
<dbReference type="Proteomes" id="UP000034566">
    <property type="component" value="Unassembled WGS sequence"/>
</dbReference>
<dbReference type="Proteomes" id="UP000034817">
    <property type="component" value="Unassembled WGS sequence"/>
</dbReference>
<dbReference type="EMBL" id="JJQS01000122">
    <property type="protein sequence ID" value="KKH72247.1"/>
    <property type="molecule type" value="Genomic_DNA"/>
</dbReference>
<evidence type="ECO:0000313" key="32">
    <source>
        <dbReference type="Proteomes" id="UP000034021"/>
    </source>
</evidence>
<evidence type="ECO:0000313" key="33">
    <source>
        <dbReference type="Proteomes" id="UP000034040"/>
    </source>
</evidence>